<evidence type="ECO:0000256" key="6">
    <source>
        <dbReference type="ARBA" id="ARBA00023002"/>
    </source>
</evidence>
<keyword evidence="10" id="KW-1015">Disulfide bond</keyword>
<dbReference type="GO" id="GO:0016020">
    <property type="term" value="C:membrane"/>
    <property type="evidence" value="ECO:0007669"/>
    <property type="project" value="UniProtKB-SubCell"/>
</dbReference>
<evidence type="ECO:0000256" key="12">
    <source>
        <dbReference type="SAM" id="Phobius"/>
    </source>
</evidence>
<evidence type="ECO:0000256" key="9">
    <source>
        <dbReference type="ARBA" id="ARBA00023136"/>
    </source>
</evidence>
<evidence type="ECO:0000313" key="13">
    <source>
        <dbReference type="EMBL" id="KTD65551.1"/>
    </source>
</evidence>
<feature type="transmembrane region" description="Helical" evidence="12">
    <location>
        <begin position="133"/>
        <end position="152"/>
    </location>
</feature>
<dbReference type="OrthoDB" id="1447144at2"/>
<feature type="transmembrane region" description="Helical" evidence="12">
    <location>
        <begin position="173"/>
        <end position="191"/>
    </location>
</feature>
<sequence>MQPRILNYATTLAVILALFVVMLGAYTRLTNAGLGCPDWPGCYGHLILPSAQKALNTAQQQYPSVPIETQKAWTEMAHRYAAGTLAILIACLGIHALWRRLKGMRTGWRLPVVLVLLVVFQAALGMWTVTMKLLPIVVMGHLLGGVLIFSCLARFRLQQSRVSPVSLPQWRPWIGLTLVIVLCQIALGGWVSSNYAGIACIGFPRCNGQWLPALHLTQGFNLFSPAGVNYQGGVLDSEIRVTIQYIHRLGALLTASLVTGLGVMMLLRVRETAIRYLAAMMIVLVAAQFVLGVINVLYLLPLSVAVLHNGVAAVLLATLFMMVYLTQRKHTDAC</sequence>
<evidence type="ECO:0000256" key="8">
    <source>
        <dbReference type="ARBA" id="ARBA00023133"/>
    </source>
</evidence>
<evidence type="ECO:0000256" key="3">
    <source>
        <dbReference type="ARBA" id="ARBA00022692"/>
    </source>
</evidence>
<keyword evidence="7" id="KW-0408">Iron</keyword>
<dbReference type="PANTHER" id="PTHR35457">
    <property type="entry name" value="HEME A SYNTHASE"/>
    <property type="match status" value="1"/>
</dbReference>
<evidence type="ECO:0000313" key="14">
    <source>
        <dbReference type="Proteomes" id="UP000054877"/>
    </source>
</evidence>
<keyword evidence="3 12" id="KW-0812">Transmembrane</keyword>
<keyword evidence="4" id="KW-0479">Metal-binding</keyword>
<keyword evidence="5 12" id="KW-1133">Transmembrane helix</keyword>
<feature type="transmembrane region" description="Helical" evidence="12">
    <location>
        <begin position="110"/>
        <end position="127"/>
    </location>
</feature>
<organism evidence="13 14">
    <name type="scientific">Legionella spiritensis</name>
    <dbReference type="NCBI Taxonomy" id="452"/>
    <lineage>
        <taxon>Bacteria</taxon>
        <taxon>Pseudomonadati</taxon>
        <taxon>Pseudomonadota</taxon>
        <taxon>Gammaproteobacteria</taxon>
        <taxon>Legionellales</taxon>
        <taxon>Legionellaceae</taxon>
        <taxon>Legionella</taxon>
    </lineage>
</organism>
<keyword evidence="14" id="KW-1185">Reference proteome</keyword>
<proteinExistence type="predicted"/>
<evidence type="ECO:0000256" key="2">
    <source>
        <dbReference type="ARBA" id="ARBA00022475"/>
    </source>
</evidence>
<dbReference type="Pfam" id="PF02628">
    <property type="entry name" value="COX15-CtaA"/>
    <property type="match status" value="1"/>
</dbReference>
<feature type="transmembrane region" description="Helical" evidence="12">
    <location>
        <begin position="306"/>
        <end position="325"/>
    </location>
</feature>
<dbReference type="STRING" id="452.Lspi_0625"/>
<dbReference type="AlphaFoldDB" id="A0A0W0Z933"/>
<keyword evidence="9 12" id="KW-0472">Membrane</keyword>
<evidence type="ECO:0000256" key="7">
    <source>
        <dbReference type="ARBA" id="ARBA00023004"/>
    </source>
</evidence>
<keyword evidence="6" id="KW-0560">Oxidoreductase</keyword>
<dbReference type="RefSeq" id="WP_058482569.1">
    <property type="nucleotide sequence ID" value="NZ_CAAAII010000009.1"/>
</dbReference>
<evidence type="ECO:0000256" key="5">
    <source>
        <dbReference type="ARBA" id="ARBA00022989"/>
    </source>
</evidence>
<accession>A0A0W0Z933</accession>
<comment type="subcellular location">
    <subcellularLocation>
        <location evidence="1">Membrane</location>
        <topology evidence="1">Multi-pass membrane protein</topology>
    </subcellularLocation>
</comment>
<comment type="pathway">
    <text evidence="11">Porphyrin-containing compound metabolism.</text>
</comment>
<dbReference type="PANTHER" id="PTHR35457:SF1">
    <property type="entry name" value="HEME A SYNTHASE"/>
    <property type="match status" value="1"/>
</dbReference>
<dbReference type="PATRIC" id="fig|452.5.peg.683"/>
<dbReference type="Proteomes" id="UP000054877">
    <property type="component" value="Unassembled WGS sequence"/>
</dbReference>
<feature type="transmembrane region" description="Helical" evidence="12">
    <location>
        <begin position="245"/>
        <end position="267"/>
    </location>
</feature>
<dbReference type="InterPro" id="IPR050450">
    <property type="entry name" value="COX15/CtaA_HemeA_synthase"/>
</dbReference>
<comment type="caution">
    <text evidence="13">The sequence shown here is derived from an EMBL/GenBank/DDBJ whole genome shotgun (WGS) entry which is preliminary data.</text>
</comment>
<dbReference type="GO" id="GO:0046872">
    <property type="term" value="F:metal ion binding"/>
    <property type="evidence" value="ECO:0007669"/>
    <property type="project" value="UniProtKB-KW"/>
</dbReference>
<feature type="transmembrane region" description="Helical" evidence="12">
    <location>
        <begin position="80"/>
        <end position="98"/>
    </location>
</feature>
<protein>
    <submittedName>
        <fullName evidence="13">Cytochrome c oxidase assembly protein</fullName>
    </submittedName>
</protein>
<feature type="transmembrane region" description="Helical" evidence="12">
    <location>
        <begin position="5"/>
        <end position="26"/>
    </location>
</feature>
<dbReference type="GO" id="GO:0016491">
    <property type="term" value="F:oxidoreductase activity"/>
    <property type="evidence" value="ECO:0007669"/>
    <property type="project" value="UniProtKB-KW"/>
</dbReference>
<evidence type="ECO:0000256" key="1">
    <source>
        <dbReference type="ARBA" id="ARBA00004141"/>
    </source>
</evidence>
<name>A0A0W0Z933_LEGSP</name>
<gene>
    <name evidence="13" type="ORF">Lspi_0625</name>
</gene>
<reference evidence="13 14" key="1">
    <citation type="submission" date="2015-11" db="EMBL/GenBank/DDBJ databases">
        <title>Genomic analysis of 38 Legionella species identifies large and diverse effector repertoires.</title>
        <authorList>
            <person name="Burstein D."/>
            <person name="Amaro F."/>
            <person name="Zusman T."/>
            <person name="Lifshitz Z."/>
            <person name="Cohen O."/>
            <person name="Gilbert J.A."/>
            <person name="Pupko T."/>
            <person name="Shuman H.A."/>
            <person name="Segal G."/>
        </authorList>
    </citation>
    <scope>NUCLEOTIDE SEQUENCE [LARGE SCALE GENOMIC DNA]</scope>
    <source>
        <strain evidence="13 14">Mt.St.Helens-9</strain>
    </source>
</reference>
<dbReference type="EMBL" id="LNYX01000006">
    <property type="protein sequence ID" value="KTD65551.1"/>
    <property type="molecule type" value="Genomic_DNA"/>
</dbReference>
<evidence type="ECO:0000256" key="10">
    <source>
        <dbReference type="ARBA" id="ARBA00023157"/>
    </source>
</evidence>
<dbReference type="GO" id="GO:0006784">
    <property type="term" value="P:heme A biosynthetic process"/>
    <property type="evidence" value="ECO:0007669"/>
    <property type="project" value="InterPro"/>
</dbReference>
<evidence type="ECO:0000256" key="11">
    <source>
        <dbReference type="ARBA" id="ARBA00023444"/>
    </source>
</evidence>
<feature type="transmembrane region" description="Helical" evidence="12">
    <location>
        <begin position="279"/>
        <end position="300"/>
    </location>
</feature>
<evidence type="ECO:0000256" key="4">
    <source>
        <dbReference type="ARBA" id="ARBA00022723"/>
    </source>
</evidence>
<keyword evidence="2" id="KW-1003">Cell membrane</keyword>
<keyword evidence="8" id="KW-0350">Heme biosynthesis</keyword>
<dbReference type="InterPro" id="IPR003780">
    <property type="entry name" value="COX15/CtaA_fam"/>
</dbReference>